<dbReference type="VEuPathDB" id="FungiDB:HMPREF1541_10880"/>
<gene>
    <name evidence="1" type="ORF">HMPREF1541_10880</name>
</gene>
<dbReference type="OrthoDB" id="3469466at2759"/>
<dbReference type="STRING" id="1220924.W2S5X8"/>
<dbReference type="PANTHER" id="PTHR37540:SF5">
    <property type="entry name" value="TRANSCRIPTION FACTOR DOMAIN-CONTAINING PROTEIN"/>
    <property type="match status" value="1"/>
</dbReference>
<name>W2S5X8_CYPE1</name>
<sequence length="463" mass="51548">MILLPLQTSDCTVQLSHELAPFSPRPTCFDYAAHDEEMLVQNALHYAKAFFWVRLAPSSATTPHPEHLFYSHMQLSKNAFRGYMIAVTMGLNYSVADHPQRKLHEKMRTRYTGILLNEIRNVIDDLPMDRLDEVIATVLILSVTSQLAVKPRAELPGSRFRSPLAEAQLLDFWGQLKFDRAHLNGMRCLVELAGGLGKMVSPDVAALVQIADLINASRTVSAPMFTYHDFFTQQHSQESKQHDSSATLKVIKTAFLVVIPLTSDFSPLLDAVAASCAATEALDDYQRAQPTTHAFSSLVGLRNRAQYLALSTNVIAYGKHDVQLTPGDIAIHDILRLTLLIFNNTVLYPLPPTSGLASKLAQRLEELLSTTQQSCSNIWTSHRLLILWSLVMGYISCLASADDADACRPWFETQCAKLVVAIFGTTPTVDILETCLSRYLWCETVLSAKFREFYAILTEEVGG</sequence>
<dbReference type="eggNOG" id="ENOG502T5B5">
    <property type="taxonomic scope" value="Eukaryota"/>
</dbReference>
<protein>
    <recommendedName>
        <fullName evidence="3">Transcription factor domain-containing protein</fullName>
    </recommendedName>
</protein>
<dbReference type="PANTHER" id="PTHR37540">
    <property type="entry name" value="TRANSCRIPTION FACTOR (ACR-2), PUTATIVE-RELATED-RELATED"/>
    <property type="match status" value="1"/>
</dbReference>
<accession>W2S5X8</accession>
<dbReference type="EMBL" id="KB822716">
    <property type="protein sequence ID" value="ETN44015.1"/>
    <property type="molecule type" value="Genomic_DNA"/>
</dbReference>
<reference evidence="1 2" key="1">
    <citation type="submission" date="2013-03" db="EMBL/GenBank/DDBJ databases">
        <title>The Genome Sequence of Phialophora europaea CBS 101466.</title>
        <authorList>
            <consortium name="The Broad Institute Genomics Platform"/>
            <person name="Cuomo C."/>
            <person name="de Hoog S."/>
            <person name="Gorbushina A."/>
            <person name="Walker B."/>
            <person name="Young S.K."/>
            <person name="Zeng Q."/>
            <person name="Gargeya S."/>
            <person name="Fitzgerald M."/>
            <person name="Haas B."/>
            <person name="Abouelleil A."/>
            <person name="Allen A.W."/>
            <person name="Alvarado L."/>
            <person name="Arachchi H.M."/>
            <person name="Berlin A.M."/>
            <person name="Chapman S.B."/>
            <person name="Gainer-Dewar J."/>
            <person name="Goldberg J."/>
            <person name="Griggs A."/>
            <person name="Gujja S."/>
            <person name="Hansen M."/>
            <person name="Howarth C."/>
            <person name="Imamovic A."/>
            <person name="Ireland A."/>
            <person name="Larimer J."/>
            <person name="McCowan C."/>
            <person name="Murphy C."/>
            <person name="Pearson M."/>
            <person name="Poon T.W."/>
            <person name="Priest M."/>
            <person name="Roberts A."/>
            <person name="Saif S."/>
            <person name="Shea T."/>
            <person name="Sisk P."/>
            <person name="Sykes S."/>
            <person name="Wortman J."/>
            <person name="Nusbaum C."/>
            <person name="Birren B."/>
        </authorList>
    </citation>
    <scope>NUCLEOTIDE SEQUENCE [LARGE SCALE GENOMIC DNA]</scope>
    <source>
        <strain evidence="1 2">CBS 101466</strain>
    </source>
</reference>
<dbReference type="Proteomes" id="UP000030752">
    <property type="component" value="Unassembled WGS sequence"/>
</dbReference>
<dbReference type="RefSeq" id="XP_008713771.1">
    <property type="nucleotide sequence ID" value="XM_008715549.1"/>
</dbReference>
<dbReference type="GeneID" id="19978219"/>
<dbReference type="HOGENOM" id="CLU_590542_0_0_1"/>
<evidence type="ECO:0008006" key="3">
    <source>
        <dbReference type="Google" id="ProtNLM"/>
    </source>
</evidence>
<organism evidence="1 2">
    <name type="scientific">Cyphellophora europaea (strain CBS 101466)</name>
    <name type="common">Phialophora europaea</name>
    <dbReference type="NCBI Taxonomy" id="1220924"/>
    <lineage>
        <taxon>Eukaryota</taxon>
        <taxon>Fungi</taxon>
        <taxon>Dikarya</taxon>
        <taxon>Ascomycota</taxon>
        <taxon>Pezizomycotina</taxon>
        <taxon>Eurotiomycetes</taxon>
        <taxon>Chaetothyriomycetidae</taxon>
        <taxon>Chaetothyriales</taxon>
        <taxon>Cyphellophoraceae</taxon>
        <taxon>Cyphellophora</taxon>
    </lineage>
</organism>
<dbReference type="AlphaFoldDB" id="W2S5X8"/>
<proteinExistence type="predicted"/>
<dbReference type="InParanoid" id="W2S5X8"/>
<evidence type="ECO:0000313" key="2">
    <source>
        <dbReference type="Proteomes" id="UP000030752"/>
    </source>
</evidence>
<keyword evidence="2" id="KW-1185">Reference proteome</keyword>
<evidence type="ECO:0000313" key="1">
    <source>
        <dbReference type="EMBL" id="ETN44015.1"/>
    </source>
</evidence>